<keyword evidence="1" id="KW-0812">Transmembrane</keyword>
<reference evidence="3" key="1">
    <citation type="journal article" date="2020" name="Phytopathology">
        <title>Genome sequence of the chestnut blight fungus Cryphonectria parasitica EP155: A fundamental resource for an archetypical invasive plant pathogen.</title>
        <authorList>
            <person name="Crouch J.A."/>
            <person name="Dawe A."/>
            <person name="Aerts A."/>
            <person name="Barry K."/>
            <person name="Churchill A.C.L."/>
            <person name="Grimwood J."/>
            <person name="Hillman B."/>
            <person name="Milgroom M.G."/>
            <person name="Pangilinan J."/>
            <person name="Smith M."/>
            <person name="Salamov A."/>
            <person name="Schmutz J."/>
            <person name="Yadav J."/>
            <person name="Grigoriev I.V."/>
            <person name="Nuss D."/>
        </authorList>
    </citation>
    <scope>NUCLEOTIDE SEQUENCE</scope>
    <source>
        <strain evidence="3">EP155</strain>
    </source>
</reference>
<evidence type="ECO:0000256" key="2">
    <source>
        <dbReference type="SAM" id="SignalP"/>
    </source>
</evidence>
<feature type="signal peptide" evidence="2">
    <location>
        <begin position="1"/>
        <end position="20"/>
    </location>
</feature>
<feature type="chain" id="PRO_5040330181" evidence="2">
    <location>
        <begin position="21"/>
        <end position="137"/>
    </location>
</feature>
<keyword evidence="4" id="KW-1185">Reference proteome</keyword>
<dbReference type="AlphaFoldDB" id="A0A9P4XXU6"/>
<organism evidence="3 4">
    <name type="scientific">Cryphonectria parasitica (strain ATCC 38755 / EP155)</name>
    <dbReference type="NCBI Taxonomy" id="660469"/>
    <lineage>
        <taxon>Eukaryota</taxon>
        <taxon>Fungi</taxon>
        <taxon>Dikarya</taxon>
        <taxon>Ascomycota</taxon>
        <taxon>Pezizomycotina</taxon>
        <taxon>Sordariomycetes</taxon>
        <taxon>Sordariomycetidae</taxon>
        <taxon>Diaporthales</taxon>
        <taxon>Cryphonectriaceae</taxon>
        <taxon>Cryphonectria-Endothia species complex</taxon>
        <taxon>Cryphonectria</taxon>
    </lineage>
</organism>
<evidence type="ECO:0000256" key="1">
    <source>
        <dbReference type="SAM" id="Phobius"/>
    </source>
</evidence>
<feature type="transmembrane region" description="Helical" evidence="1">
    <location>
        <begin position="30"/>
        <end position="51"/>
    </location>
</feature>
<accession>A0A9P4XXU6</accession>
<comment type="caution">
    <text evidence="3">The sequence shown here is derived from an EMBL/GenBank/DDBJ whole genome shotgun (WGS) entry which is preliminary data.</text>
</comment>
<protein>
    <submittedName>
        <fullName evidence="3">Uncharacterized protein</fullName>
    </submittedName>
</protein>
<name>A0A9P4XXU6_CRYP1</name>
<dbReference type="EMBL" id="MU032350">
    <property type="protein sequence ID" value="KAF3762914.1"/>
    <property type="molecule type" value="Genomic_DNA"/>
</dbReference>
<gene>
    <name evidence="3" type="ORF">M406DRAFT_333261</name>
</gene>
<dbReference type="GeneID" id="63837958"/>
<dbReference type="RefSeq" id="XP_040773893.1">
    <property type="nucleotide sequence ID" value="XM_040920829.1"/>
</dbReference>
<keyword evidence="1" id="KW-0472">Membrane</keyword>
<evidence type="ECO:0000313" key="4">
    <source>
        <dbReference type="Proteomes" id="UP000803844"/>
    </source>
</evidence>
<keyword evidence="1" id="KW-1133">Transmembrane helix</keyword>
<dbReference type="Proteomes" id="UP000803844">
    <property type="component" value="Unassembled WGS sequence"/>
</dbReference>
<proteinExistence type="predicted"/>
<evidence type="ECO:0000313" key="3">
    <source>
        <dbReference type="EMBL" id="KAF3762914.1"/>
    </source>
</evidence>
<keyword evidence="2" id="KW-0732">Signal</keyword>
<sequence>MPLSLCVSLLGLRIPPTCMAGKPEWFSSSGVVVATLLSMLVLVFFIIHGGATTMYDYRQPAAAIKEKGMCLLSIYHGFLPPASIGSPCPWTSFIETSGGTGGAPFGRTRETPARFFSTNYPDEKEVSALSLPFPIDG</sequence>